<feature type="transmembrane region" description="Helical" evidence="6">
    <location>
        <begin position="401"/>
        <end position="425"/>
    </location>
</feature>
<evidence type="ECO:0000313" key="7">
    <source>
        <dbReference type="EMBL" id="RIH84527.1"/>
    </source>
</evidence>
<feature type="transmembrane region" description="Helical" evidence="6">
    <location>
        <begin position="278"/>
        <end position="296"/>
    </location>
</feature>
<keyword evidence="5 6" id="KW-0472">Membrane</keyword>
<comment type="subcellular location">
    <subcellularLocation>
        <location evidence="1">Cell membrane</location>
        <topology evidence="1">Multi-pass membrane protein</topology>
    </subcellularLocation>
</comment>
<feature type="transmembrane region" description="Helical" evidence="6">
    <location>
        <begin position="316"/>
        <end position="337"/>
    </location>
</feature>
<dbReference type="Pfam" id="PF01943">
    <property type="entry name" value="Polysacc_synt"/>
    <property type="match status" value="1"/>
</dbReference>
<dbReference type="EMBL" id="QXDL01000072">
    <property type="protein sequence ID" value="RIH84527.1"/>
    <property type="molecule type" value="Genomic_DNA"/>
</dbReference>
<keyword evidence="8" id="KW-1185">Reference proteome</keyword>
<feature type="transmembrane region" description="Helical" evidence="6">
    <location>
        <begin position="445"/>
        <end position="464"/>
    </location>
</feature>
<protein>
    <submittedName>
        <fullName evidence="7">Polysaccharide biosynthesis protein</fullName>
    </submittedName>
</protein>
<feature type="transmembrane region" description="Helical" evidence="6">
    <location>
        <begin position="470"/>
        <end position="489"/>
    </location>
</feature>
<name>A0A399EIJ7_9DEIN</name>
<keyword evidence="4 6" id="KW-1133">Transmembrane helix</keyword>
<dbReference type="Proteomes" id="UP000265715">
    <property type="component" value="Unassembled WGS sequence"/>
</dbReference>
<evidence type="ECO:0000313" key="8">
    <source>
        <dbReference type="Proteomes" id="UP000265715"/>
    </source>
</evidence>
<keyword evidence="3 6" id="KW-0812">Transmembrane</keyword>
<feature type="transmembrane region" description="Helical" evidence="6">
    <location>
        <begin position="254"/>
        <end position="271"/>
    </location>
</feature>
<sequence>MPNSPRPEGRLLARNTLINLLGQGLPLVVALAAIPPTVHVLGIDRFGVLGLIWVILGYFGVFDLGLGRATARFVAEAWGRQKQHRIPLILWNAVFAQTLLGLLGSLALLGLVPFLVDHTLNIPVESQNEVRTAFYVLAAVLPLVLVSSSFSGLLEASQRFDLLNAVRAPFTAANYLIPLAGGLAGLGLPGIAGLLLLSRLLMLIIFYRVCVRLFPFIRSPARWSRAELRLLLSFGGWISVSGIVGPVLVYFDRFIIGALLPISAVAYYTMPYEMVTRLWIIPGSFIATLFPAFSYLSTTARKAALETLTARSVRYILASLGIITVFIVIYASDILNLWVGESIARESTLVLQILCLGVLVNSLAQIAYTLIQAHGRPDLTAKLHLLELPPYLLLAWELVRLWGVAGAALAWTLRVTVDALILFLLAHRLSLISPLAMQRENVPQVAGGVLAFSAIASVMVTRGSMLWEQLALLFTLLLMAIGMVWKGFLTQKERRQILGWLKREAP</sequence>
<dbReference type="InterPro" id="IPR050833">
    <property type="entry name" value="Poly_Biosynth_Transport"/>
</dbReference>
<dbReference type="PANTHER" id="PTHR30250:SF26">
    <property type="entry name" value="PSMA PROTEIN"/>
    <property type="match status" value="1"/>
</dbReference>
<gene>
    <name evidence="7" type="ORF">Mterra_01944</name>
</gene>
<feature type="transmembrane region" description="Helical" evidence="6">
    <location>
        <begin position="46"/>
        <end position="67"/>
    </location>
</feature>
<accession>A0A399EIJ7</accession>
<dbReference type="GO" id="GO:0005886">
    <property type="term" value="C:plasma membrane"/>
    <property type="evidence" value="ECO:0007669"/>
    <property type="project" value="UniProtKB-SubCell"/>
</dbReference>
<feature type="transmembrane region" description="Helical" evidence="6">
    <location>
        <begin position="132"/>
        <end position="154"/>
    </location>
</feature>
<reference evidence="7 8" key="1">
    <citation type="submission" date="2018-08" db="EMBL/GenBank/DDBJ databases">
        <title>Meiothermus terrae DSM 26712 genome sequencing project.</title>
        <authorList>
            <person name="Da Costa M.S."/>
            <person name="Albuquerque L."/>
            <person name="Raposo P."/>
            <person name="Froufe H.J.C."/>
            <person name="Barroso C.S."/>
            <person name="Egas C."/>
        </authorList>
    </citation>
    <scope>NUCLEOTIDE SEQUENCE [LARGE SCALE GENOMIC DNA]</scope>
    <source>
        <strain evidence="7 8">DSM 26712</strain>
    </source>
</reference>
<feature type="transmembrane region" description="Helical" evidence="6">
    <location>
        <begin position="349"/>
        <end position="371"/>
    </location>
</feature>
<feature type="transmembrane region" description="Helical" evidence="6">
    <location>
        <begin position="88"/>
        <end position="112"/>
    </location>
</feature>
<dbReference type="OrthoDB" id="9812647at2"/>
<evidence type="ECO:0000256" key="3">
    <source>
        <dbReference type="ARBA" id="ARBA00022692"/>
    </source>
</evidence>
<keyword evidence="2" id="KW-1003">Cell membrane</keyword>
<proteinExistence type="predicted"/>
<comment type="caution">
    <text evidence="7">The sequence shown here is derived from an EMBL/GenBank/DDBJ whole genome shotgun (WGS) entry which is preliminary data.</text>
</comment>
<dbReference type="RefSeq" id="WP_119315044.1">
    <property type="nucleotide sequence ID" value="NZ_QXDL01000072.1"/>
</dbReference>
<evidence type="ECO:0000256" key="1">
    <source>
        <dbReference type="ARBA" id="ARBA00004651"/>
    </source>
</evidence>
<feature type="transmembrane region" description="Helical" evidence="6">
    <location>
        <begin position="12"/>
        <end position="34"/>
    </location>
</feature>
<evidence type="ECO:0000256" key="5">
    <source>
        <dbReference type="ARBA" id="ARBA00023136"/>
    </source>
</evidence>
<dbReference type="InterPro" id="IPR002797">
    <property type="entry name" value="Polysacc_synth"/>
</dbReference>
<evidence type="ECO:0000256" key="6">
    <source>
        <dbReference type="SAM" id="Phobius"/>
    </source>
</evidence>
<dbReference type="PANTHER" id="PTHR30250">
    <property type="entry name" value="PST FAMILY PREDICTED COLANIC ACID TRANSPORTER"/>
    <property type="match status" value="1"/>
</dbReference>
<feature type="transmembrane region" description="Helical" evidence="6">
    <location>
        <begin position="230"/>
        <end position="248"/>
    </location>
</feature>
<evidence type="ECO:0000256" key="4">
    <source>
        <dbReference type="ARBA" id="ARBA00022989"/>
    </source>
</evidence>
<evidence type="ECO:0000256" key="2">
    <source>
        <dbReference type="ARBA" id="ARBA00022475"/>
    </source>
</evidence>
<dbReference type="CDD" id="cd13128">
    <property type="entry name" value="MATE_Wzx_like"/>
    <property type="match status" value="1"/>
</dbReference>
<organism evidence="7 8">
    <name type="scientific">Calidithermus terrae</name>
    <dbReference type="NCBI Taxonomy" id="1408545"/>
    <lineage>
        <taxon>Bacteria</taxon>
        <taxon>Thermotogati</taxon>
        <taxon>Deinococcota</taxon>
        <taxon>Deinococci</taxon>
        <taxon>Thermales</taxon>
        <taxon>Thermaceae</taxon>
        <taxon>Calidithermus</taxon>
    </lineage>
</organism>
<dbReference type="AlphaFoldDB" id="A0A399EIJ7"/>